<dbReference type="RefSeq" id="WP_039254413.1">
    <property type="nucleotide sequence ID" value="NZ_JENJ01000018.1"/>
</dbReference>
<accession>A0A0A0IB36</accession>
<dbReference type="InterPro" id="IPR043129">
    <property type="entry name" value="ATPase_NBD"/>
</dbReference>
<keyword evidence="2" id="KW-0645">Protease</keyword>
<dbReference type="GO" id="GO:0006508">
    <property type="term" value="P:proteolysis"/>
    <property type="evidence" value="ECO:0007669"/>
    <property type="project" value="UniProtKB-KW"/>
</dbReference>
<dbReference type="PANTHER" id="PTHR11735:SF11">
    <property type="entry name" value="TRNA THREONYLCARBAMOYLADENOSINE BIOSYNTHESIS PROTEIN TSAB"/>
    <property type="match status" value="1"/>
</dbReference>
<organism evidence="2 3">
    <name type="scientific">Clostridium novyi A str. 4552</name>
    <dbReference type="NCBI Taxonomy" id="1444289"/>
    <lineage>
        <taxon>Bacteria</taxon>
        <taxon>Bacillati</taxon>
        <taxon>Bacillota</taxon>
        <taxon>Clostridia</taxon>
        <taxon>Eubacteriales</taxon>
        <taxon>Clostridiaceae</taxon>
        <taxon>Clostridium</taxon>
    </lineage>
</organism>
<dbReference type="Gene3D" id="3.30.420.40">
    <property type="match status" value="2"/>
</dbReference>
<dbReference type="OrthoDB" id="9784166at2"/>
<dbReference type="PANTHER" id="PTHR11735">
    <property type="entry name" value="TRNA N6-ADENOSINE THREONYLCARBAMOYLTRANSFERASE"/>
    <property type="match status" value="1"/>
</dbReference>
<dbReference type="EMBL" id="JENJ01000018">
    <property type="protein sequence ID" value="KGM96800.1"/>
    <property type="molecule type" value="Genomic_DNA"/>
</dbReference>
<evidence type="ECO:0000313" key="3">
    <source>
        <dbReference type="Proteomes" id="UP000030012"/>
    </source>
</evidence>
<name>A0A0A0IB36_CLONO</name>
<dbReference type="CDD" id="cd24032">
    <property type="entry name" value="ASKHA_NBD_TsaB"/>
    <property type="match status" value="1"/>
</dbReference>
<reference evidence="2 3" key="1">
    <citation type="submission" date="2014-01" db="EMBL/GenBank/DDBJ databases">
        <title>Plasmidome dynamics in the species complex Clostridium novyi sensu lato converts strains of independent lineages into distinctly different pathogens.</title>
        <authorList>
            <person name="Skarin H."/>
            <person name="Segerman B."/>
        </authorList>
    </citation>
    <scope>NUCLEOTIDE SEQUENCE [LARGE SCALE GENOMIC DNA]</scope>
    <source>
        <strain evidence="2 3">4552</strain>
    </source>
</reference>
<dbReference type="GO" id="GO:0005829">
    <property type="term" value="C:cytosol"/>
    <property type="evidence" value="ECO:0007669"/>
    <property type="project" value="TreeGrafter"/>
</dbReference>
<proteinExistence type="predicted"/>
<evidence type="ECO:0000313" key="2">
    <source>
        <dbReference type="EMBL" id="KGM96800.1"/>
    </source>
</evidence>
<protein>
    <submittedName>
        <fullName evidence="2">Glycoprotease</fullName>
    </submittedName>
</protein>
<sequence length="238" mass="25830">MKILSIESSTSSASCAILEDNKLLGEINLNGKKQHSIILMPLIDNLLNDLKLSLDDIDAFAVSSGPGSFTGLRIGMATAKGLASATNKPFIGVSSLDALAFNLAYTEGVVCPIIDALRDNVYTALYSFKNGKLEKLTDYMAIHIDDLISTIQDGNYDSVSFIGDAIPKFKEKLSASFEKVNFAPNNVNLARASSLGELGLSRIKEGLVDDPLTFAPIYLRKSQAEREYEKKLGNKENE</sequence>
<dbReference type="NCBIfam" id="TIGR03725">
    <property type="entry name" value="T6A_YeaZ"/>
    <property type="match status" value="1"/>
</dbReference>
<dbReference type="GO" id="GO:0008233">
    <property type="term" value="F:peptidase activity"/>
    <property type="evidence" value="ECO:0007669"/>
    <property type="project" value="UniProtKB-KW"/>
</dbReference>
<dbReference type="InterPro" id="IPR000905">
    <property type="entry name" value="Gcp-like_dom"/>
</dbReference>
<dbReference type="GO" id="GO:0002949">
    <property type="term" value="P:tRNA threonylcarbamoyladenosine modification"/>
    <property type="evidence" value="ECO:0007669"/>
    <property type="project" value="InterPro"/>
</dbReference>
<dbReference type="Proteomes" id="UP000030012">
    <property type="component" value="Unassembled WGS sequence"/>
</dbReference>
<keyword evidence="2" id="KW-0378">Hydrolase</keyword>
<gene>
    <name evidence="2" type="ORF">Z968_05605</name>
</gene>
<dbReference type="InterPro" id="IPR022496">
    <property type="entry name" value="T6A_TsaB"/>
</dbReference>
<evidence type="ECO:0000259" key="1">
    <source>
        <dbReference type="Pfam" id="PF00814"/>
    </source>
</evidence>
<dbReference type="AlphaFoldDB" id="A0A0A0IB36"/>
<comment type="caution">
    <text evidence="2">The sequence shown here is derived from an EMBL/GenBank/DDBJ whole genome shotgun (WGS) entry which is preliminary data.</text>
</comment>
<dbReference type="SUPFAM" id="SSF53067">
    <property type="entry name" value="Actin-like ATPase domain"/>
    <property type="match status" value="2"/>
</dbReference>
<dbReference type="Pfam" id="PF00814">
    <property type="entry name" value="TsaD"/>
    <property type="match status" value="1"/>
</dbReference>
<feature type="domain" description="Gcp-like" evidence="1">
    <location>
        <begin position="32"/>
        <end position="227"/>
    </location>
</feature>